<reference evidence="1 2" key="1">
    <citation type="submission" date="2016-05" db="EMBL/GenBank/DDBJ databases">
        <authorList>
            <person name="Lavstsen T."/>
            <person name="Jespersen J.S."/>
        </authorList>
    </citation>
    <scope>NUCLEOTIDE SEQUENCE [LARGE SCALE GENOMIC DNA]</scope>
    <source>
        <strain evidence="1 2">YLB-01</strain>
    </source>
</reference>
<gene>
    <name evidence="1" type="ORF">A7J15_11520</name>
</gene>
<evidence type="ECO:0000313" key="1">
    <source>
        <dbReference type="EMBL" id="OCG76603.1"/>
    </source>
</evidence>
<organism evidence="1 2">
    <name type="scientific">Microbacterium sediminis</name>
    <dbReference type="NCBI Taxonomy" id="904291"/>
    <lineage>
        <taxon>Bacteria</taxon>
        <taxon>Bacillati</taxon>
        <taxon>Actinomycetota</taxon>
        <taxon>Actinomycetes</taxon>
        <taxon>Micrococcales</taxon>
        <taxon>Microbacteriaceae</taxon>
        <taxon>Microbacterium</taxon>
    </lineage>
</organism>
<dbReference type="Proteomes" id="UP000093355">
    <property type="component" value="Unassembled WGS sequence"/>
</dbReference>
<proteinExistence type="predicted"/>
<dbReference type="STRING" id="904291.A7J15_11520"/>
<evidence type="ECO:0000313" key="2">
    <source>
        <dbReference type="Proteomes" id="UP000093355"/>
    </source>
</evidence>
<sequence>MYDALVAFTESLPAWAHWLGVMLVSAIPFVESYFGTLIGVLAGVPTVVAVIAAIIGNVVSMLAFVFAGAGARRKVLAGRGPGEGEPELSPRKQRFKKMFDRFGVPGVSLLGQTLLPSQITSGLMVSFGASRNQVIFWQILSIIIWAIAFAVLGNLGLVALR</sequence>
<dbReference type="AlphaFoldDB" id="A0A1B9NJ44"/>
<dbReference type="RefSeq" id="WP_067028113.1">
    <property type="nucleotide sequence ID" value="NZ_CP038256.1"/>
</dbReference>
<dbReference type="OrthoDB" id="4570818at2"/>
<protein>
    <submittedName>
        <fullName evidence="1">Uncharacterized protein</fullName>
    </submittedName>
</protein>
<keyword evidence="2" id="KW-1185">Reference proteome</keyword>
<name>A0A1B9NJ44_9MICO</name>
<accession>A0A1B9NJ44</accession>
<dbReference type="EMBL" id="LXMD01000001">
    <property type="protein sequence ID" value="OCG76603.1"/>
    <property type="molecule type" value="Genomic_DNA"/>
</dbReference>
<comment type="caution">
    <text evidence="1">The sequence shown here is derived from an EMBL/GenBank/DDBJ whole genome shotgun (WGS) entry which is preliminary data.</text>
</comment>